<dbReference type="KEGG" id="vg:11107302"/>
<evidence type="ECO:0000256" key="15">
    <source>
        <dbReference type="ARBA" id="ARBA00038761"/>
    </source>
</evidence>
<evidence type="ECO:0000256" key="16">
    <source>
        <dbReference type="ARBA" id="ARBA00041012"/>
    </source>
</evidence>
<dbReference type="GO" id="GO:0052170">
    <property type="term" value="P:symbiont-mediated suppression of host innate immune response"/>
    <property type="evidence" value="ECO:0007669"/>
    <property type="project" value="UniProtKB-KW"/>
</dbReference>
<evidence type="ECO:0000256" key="2">
    <source>
        <dbReference type="ARBA" id="ARBA00009752"/>
    </source>
</evidence>
<keyword evidence="14" id="KW-0393">Immunoglobulin domain</keyword>
<keyword evidence="3" id="KW-0244">Early protein</keyword>
<evidence type="ECO:0000256" key="3">
    <source>
        <dbReference type="ARBA" id="ARBA00022518"/>
    </source>
</evidence>
<evidence type="ECO:0000313" key="20">
    <source>
        <dbReference type="Proteomes" id="UP000164653"/>
    </source>
</evidence>
<evidence type="ECO:0000256" key="1">
    <source>
        <dbReference type="ARBA" id="ARBA00004613"/>
    </source>
</evidence>
<keyword evidence="10" id="KW-1015">Disulfide bond</keyword>
<evidence type="ECO:0000256" key="8">
    <source>
        <dbReference type="ARBA" id="ARBA00022737"/>
    </source>
</evidence>
<keyword evidence="20" id="KW-1185">Reference proteome</keyword>
<dbReference type="GeneID" id="11107302"/>
<dbReference type="Gene3D" id="2.60.40.10">
    <property type="entry name" value="Immunoglobulins"/>
    <property type="match status" value="3"/>
</dbReference>
<evidence type="ECO:0000256" key="11">
    <source>
        <dbReference type="ARBA" id="ARBA00023180"/>
    </source>
</evidence>
<dbReference type="SUPFAM" id="SSF48726">
    <property type="entry name" value="Immunoglobulin"/>
    <property type="match status" value="1"/>
</dbReference>
<dbReference type="InterPro" id="IPR013783">
    <property type="entry name" value="Ig-like_fold"/>
</dbReference>
<evidence type="ECO:0000256" key="5">
    <source>
        <dbReference type="ARBA" id="ARBA00022581"/>
    </source>
</evidence>
<reference evidence="19 20" key="1">
    <citation type="journal article" date="2011" name="J. Virol.">
        <title>The genome of yoka poxvirus.</title>
        <authorList>
            <person name="Zhao G."/>
            <person name="Droit L."/>
            <person name="Tesh R.B."/>
            <person name="Popov V.L."/>
            <person name="Little N.S."/>
            <person name="Upton C."/>
            <person name="Virgin H.W."/>
            <person name="Wang D."/>
        </authorList>
    </citation>
    <scope>NUCLEOTIDE SEQUENCE [LARGE SCALE GENOMIC DNA]</scope>
    <source>
        <strain evidence="19">DakArB 4268</strain>
    </source>
</reference>
<evidence type="ECO:0000256" key="14">
    <source>
        <dbReference type="ARBA" id="ARBA00023319"/>
    </source>
</evidence>
<protein>
    <recommendedName>
        <fullName evidence="16">Soluble interferon alpha/beta receptor OPG204</fullName>
    </recommendedName>
</protein>
<name>G3EI59_9POXV</name>
<evidence type="ECO:0000259" key="18">
    <source>
        <dbReference type="PROSITE" id="PS50835"/>
    </source>
</evidence>
<evidence type="ECO:0000256" key="17">
    <source>
        <dbReference type="ARBA" id="ARBA00045444"/>
    </source>
</evidence>
<dbReference type="RefSeq" id="YP_004821520.1">
    <property type="nucleotide sequence ID" value="NC_015960.1"/>
</dbReference>
<dbReference type="PROSITE" id="PS50835">
    <property type="entry name" value="IG_LIKE"/>
    <property type="match status" value="1"/>
</dbReference>
<accession>G3EI59</accession>
<evidence type="ECO:0000256" key="13">
    <source>
        <dbReference type="ARBA" id="ARBA00023280"/>
    </source>
</evidence>
<keyword evidence="12" id="KW-0922">Interferon antiviral system evasion</keyword>
<dbReference type="InterPro" id="IPR036179">
    <property type="entry name" value="Ig-like_dom_sf"/>
</dbReference>
<keyword evidence="11" id="KW-0325">Glycoprotein</keyword>
<keyword evidence="6" id="KW-1090">Inhibition of host innate immune response by virus</keyword>
<evidence type="ECO:0000256" key="6">
    <source>
        <dbReference type="ARBA" id="ARBA00022632"/>
    </source>
</evidence>
<evidence type="ECO:0000256" key="12">
    <source>
        <dbReference type="ARBA" id="ARBA00023258"/>
    </source>
</evidence>
<dbReference type="GO" id="GO:0039502">
    <property type="term" value="P:symbiont-mediated suppression of host type I interferon-mediated signaling pathway"/>
    <property type="evidence" value="ECO:0007669"/>
    <property type="project" value="UniProtKB-KW"/>
</dbReference>
<keyword evidence="8" id="KW-0677">Repeat</keyword>
<keyword evidence="5" id="KW-0945">Host-virus interaction</keyword>
<keyword evidence="7" id="KW-0732">Signal</keyword>
<organism evidence="19 20">
    <name type="scientific">Yokapox virus</name>
    <dbReference type="NCBI Taxonomy" id="1076255"/>
    <lineage>
        <taxon>Viruses</taxon>
        <taxon>Varidnaviria</taxon>
        <taxon>Bamfordvirae</taxon>
        <taxon>Nucleocytoviricota</taxon>
        <taxon>Pokkesviricetes</taxon>
        <taxon>Chitovirales</taxon>
        <taxon>Poxviridae</taxon>
        <taxon>Chordopoxvirinae</taxon>
        <taxon>Centapoxvirus</taxon>
        <taxon>Centapoxvirus yokapox</taxon>
    </lineage>
</organism>
<dbReference type="PANTHER" id="PTHR11890:SF44">
    <property type="entry name" value="X-LINKED INTERLEUKIN-1 RECEPTOR ACCESSORY PROTEIN-LIKE 2"/>
    <property type="match status" value="1"/>
</dbReference>
<evidence type="ECO:0000256" key="4">
    <source>
        <dbReference type="ARBA" id="ARBA00022525"/>
    </source>
</evidence>
<dbReference type="PANTHER" id="PTHR11890">
    <property type="entry name" value="INTERLEUKIN-1 RECEPTOR FAMILY MEMBER"/>
    <property type="match status" value="1"/>
</dbReference>
<comment type="similarity">
    <text evidence="2">Belongs to the interleukin-1 receptor family.</text>
</comment>
<keyword evidence="4" id="KW-0964">Secreted</keyword>
<dbReference type="InterPro" id="IPR003599">
    <property type="entry name" value="Ig_sub"/>
</dbReference>
<comment type="subcellular location">
    <subcellularLocation>
        <location evidence="1">Secreted</location>
    </subcellularLocation>
</comment>
<comment type="subunit">
    <text evidence="15">Interacts with host IFNA1.</text>
</comment>
<sequence length="351" mass="40528">MNILKVLFISLVVIINIVYSYNISNETAEWIEYYEAEKTLLPYTTLNMLNESCQYGGIKHVFGAEGEPLYKTCPVISNLIKDYLNGSIDGVKWQYVGDPDNKVHVVNNTLWIPNVGPSNLKEGYICTIHNKKNCVQAVLNILKLSKRCSDVEYELGVRKKNKILITCGVLYDRDYYRIKWYKNNKRIKVYEFNNGTEKYERKNGGKFLYITNITKDDDAVYKCKAYYNMDNRSIISTACKRLYVLPKQNHDFDVITNPVVKVRLGEPANTTCVVVGKSITMSPFREWQTEEGEVLPYDDNVAVFYNEVPDGDMLYFINVTEDIIGRKYICSGYHYGVEKKVMTTIVLDDSY</sequence>
<dbReference type="CDD" id="cd00096">
    <property type="entry name" value="Ig"/>
    <property type="match status" value="1"/>
</dbReference>
<evidence type="ECO:0000256" key="10">
    <source>
        <dbReference type="ARBA" id="ARBA00023157"/>
    </source>
</evidence>
<dbReference type="Proteomes" id="UP000164653">
    <property type="component" value="Segment"/>
</dbReference>
<evidence type="ECO:0000313" key="19">
    <source>
        <dbReference type="EMBL" id="AEN03756.1"/>
    </source>
</evidence>
<comment type="function">
    <text evidence="17">Counteracts the antiviral effects of host IFN-alpha/beta and key IFN-inducible proteins involved in viral RNA degradation suxh as host OAS1. Acts as a soluble IFN-alpha receptor and thus inhibits the interaction between host IFN-alpha and its receptor.</text>
</comment>
<gene>
    <name evidence="19" type="ORF">YKV167</name>
</gene>
<evidence type="ECO:0000256" key="9">
    <source>
        <dbReference type="ARBA" id="ARBA00022830"/>
    </source>
</evidence>
<dbReference type="SMART" id="SM00409">
    <property type="entry name" value="IG"/>
    <property type="match status" value="3"/>
</dbReference>
<dbReference type="EMBL" id="HQ849551">
    <property type="protein sequence ID" value="AEN03756.1"/>
    <property type="molecule type" value="Genomic_DNA"/>
</dbReference>
<feature type="domain" description="Ig-like" evidence="18">
    <location>
        <begin position="165"/>
        <end position="236"/>
    </location>
</feature>
<dbReference type="OrthoDB" id="4713at10239"/>
<keyword evidence="9" id="KW-1114">Inhibition of host interferon signaling pathway by virus</keyword>
<proteinExistence type="inferred from homology"/>
<dbReference type="InterPro" id="IPR007110">
    <property type="entry name" value="Ig-like_dom"/>
</dbReference>
<dbReference type="GO" id="GO:0005576">
    <property type="term" value="C:extracellular region"/>
    <property type="evidence" value="ECO:0007669"/>
    <property type="project" value="UniProtKB-SubCell"/>
</dbReference>
<evidence type="ECO:0000256" key="7">
    <source>
        <dbReference type="ARBA" id="ARBA00022729"/>
    </source>
</evidence>
<keyword evidence="13" id="KW-0899">Viral immunoevasion</keyword>
<dbReference type="InterPro" id="IPR015621">
    <property type="entry name" value="IL-1_rcpt_fam"/>
</dbReference>